<evidence type="ECO:0000256" key="3">
    <source>
        <dbReference type="ARBA" id="ARBA00022853"/>
    </source>
</evidence>
<keyword evidence="3" id="KW-0156">Chromatin regulator</keyword>
<dbReference type="Gene3D" id="3.40.50.150">
    <property type="entry name" value="Vaccinia Virus protein VP39"/>
    <property type="match status" value="1"/>
</dbReference>
<organism evidence="7">
    <name type="scientific">Cladocopium goreaui</name>
    <dbReference type="NCBI Taxonomy" id="2562237"/>
    <lineage>
        <taxon>Eukaryota</taxon>
        <taxon>Sar</taxon>
        <taxon>Alveolata</taxon>
        <taxon>Dinophyceae</taxon>
        <taxon>Suessiales</taxon>
        <taxon>Symbiodiniaceae</taxon>
        <taxon>Cladocopium</taxon>
    </lineage>
</organism>
<evidence type="ECO:0000256" key="1">
    <source>
        <dbReference type="ARBA" id="ARBA00012190"/>
    </source>
</evidence>
<dbReference type="InterPro" id="IPR029063">
    <property type="entry name" value="SAM-dependent_MTases_sf"/>
</dbReference>
<dbReference type="InterPro" id="IPR030445">
    <property type="entry name" value="H3-K79_meTrfase"/>
</dbReference>
<evidence type="ECO:0000259" key="6">
    <source>
        <dbReference type="Pfam" id="PF08123"/>
    </source>
</evidence>
<gene>
    <name evidence="7" type="ORF">C1SCF055_LOCUS40539</name>
</gene>
<dbReference type="PANTHER" id="PTHR21451:SF19">
    <property type="entry name" value="ACTIVATED IN BLOCKED UNFOLDED PROTEIN RESPONSE"/>
    <property type="match status" value="1"/>
</dbReference>
<dbReference type="AlphaFoldDB" id="A0A9P1DT17"/>
<dbReference type="SUPFAM" id="SSF53335">
    <property type="entry name" value="S-adenosyl-L-methionine-dependent methyltransferases"/>
    <property type="match status" value="1"/>
</dbReference>
<keyword evidence="9" id="KW-1185">Reference proteome</keyword>
<evidence type="ECO:0000313" key="8">
    <source>
        <dbReference type="EMBL" id="CAL4803038.1"/>
    </source>
</evidence>
<feature type="domain" description="DOT1" evidence="6">
    <location>
        <begin position="487"/>
        <end position="596"/>
    </location>
</feature>
<dbReference type="EMBL" id="CAMXCT030006545">
    <property type="protein sequence ID" value="CAL4803038.1"/>
    <property type="molecule type" value="Genomic_DNA"/>
</dbReference>
<dbReference type="Proteomes" id="UP001152797">
    <property type="component" value="Unassembled WGS sequence"/>
</dbReference>
<evidence type="ECO:0000256" key="4">
    <source>
        <dbReference type="ARBA" id="ARBA00029821"/>
    </source>
</evidence>
<evidence type="ECO:0000313" key="9">
    <source>
        <dbReference type="Proteomes" id="UP001152797"/>
    </source>
</evidence>
<dbReference type="GO" id="GO:0051726">
    <property type="term" value="P:regulation of cell cycle"/>
    <property type="evidence" value="ECO:0007669"/>
    <property type="project" value="InterPro"/>
</dbReference>
<proteinExistence type="predicted"/>
<comment type="catalytic activity">
    <reaction evidence="5">
        <text>L-lysyl(79)-[histone H3] + 3 S-adenosyl-L-methionine = N(6),N(6),N(6)-trimethyl-L-lysyl(79)-[histone H3] + 3 S-adenosyl-L-homocysteine + 3 H(+)</text>
        <dbReference type="Rhea" id="RHEA:60328"/>
        <dbReference type="Rhea" id="RHEA-COMP:15549"/>
        <dbReference type="Rhea" id="RHEA-COMP:15552"/>
        <dbReference type="ChEBI" id="CHEBI:15378"/>
        <dbReference type="ChEBI" id="CHEBI:29969"/>
        <dbReference type="ChEBI" id="CHEBI:57856"/>
        <dbReference type="ChEBI" id="CHEBI:59789"/>
        <dbReference type="ChEBI" id="CHEBI:61961"/>
        <dbReference type="EC" id="2.1.1.360"/>
    </reaction>
</comment>
<evidence type="ECO:0000256" key="2">
    <source>
        <dbReference type="ARBA" id="ARBA00020987"/>
    </source>
</evidence>
<protein>
    <recommendedName>
        <fullName evidence="2">Histone-lysine N-methyltransferase, H3 lysine-79 specific</fullName>
        <ecNumber evidence="1">2.1.1.360</ecNumber>
    </recommendedName>
    <alternativeName>
        <fullName evidence="4">Histone H3-K79 methyltransferase</fullName>
    </alternativeName>
</protein>
<dbReference type="GO" id="GO:0140956">
    <property type="term" value="F:histone H3K79 trimethyltransferase activity"/>
    <property type="evidence" value="ECO:0007669"/>
    <property type="project" value="UniProtKB-EC"/>
</dbReference>
<dbReference type="PANTHER" id="PTHR21451">
    <property type="entry name" value="HISTONE H3 METHYLTRANSFERASE"/>
    <property type="match status" value="1"/>
</dbReference>
<dbReference type="EC" id="2.1.1.360" evidence="1"/>
<reference evidence="7" key="1">
    <citation type="submission" date="2022-10" db="EMBL/GenBank/DDBJ databases">
        <authorList>
            <person name="Chen Y."/>
            <person name="Dougan E. K."/>
            <person name="Chan C."/>
            <person name="Rhodes N."/>
            <person name="Thang M."/>
        </authorList>
    </citation>
    <scope>NUCLEOTIDE SEQUENCE</scope>
</reference>
<dbReference type="EMBL" id="CAMXCT020006545">
    <property type="protein sequence ID" value="CAL1169101.1"/>
    <property type="molecule type" value="Genomic_DNA"/>
</dbReference>
<reference evidence="8 9" key="2">
    <citation type="submission" date="2024-05" db="EMBL/GenBank/DDBJ databases">
        <authorList>
            <person name="Chen Y."/>
            <person name="Shah S."/>
            <person name="Dougan E. K."/>
            <person name="Thang M."/>
            <person name="Chan C."/>
        </authorList>
    </citation>
    <scope>NUCLEOTIDE SEQUENCE [LARGE SCALE GENOMIC DNA]</scope>
</reference>
<dbReference type="InterPro" id="IPR025789">
    <property type="entry name" value="DOT1_dom"/>
</dbReference>
<dbReference type="OrthoDB" id="10531268at2759"/>
<dbReference type="Pfam" id="PF08123">
    <property type="entry name" value="DOT1"/>
    <property type="match status" value="1"/>
</dbReference>
<name>A0A9P1DT17_9DINO</name>
<dbReference type="EMBL" id="CAMXCT010006545">
    <property type="protein sequence ID" value="CAI4015726.1"/>
    <property type="molecule type" value="Genomic_DNA"/>
</dbReference>
<sequence>MEMFSLAGCPYAATLESGGRQKWRGTPGPELTAKAFPDRLATGAVVEEEQILGVNSCDRLYYQKLLGAGPEVGWISVEANGTKLLELLPRSLPLRRLRPETSDDGSDGIAAWIEETRYGEIASVRLLLDATYQEVVAAMASSLMCPARISASALDAGQLRWRDEGEEQRGIPLPVPMSEQWRDLAFSTADFSEEVVWQGSVANSSGSFSLGLRPLFEDEHAAWDATKKQCEVIVKGSPVEPGASFSFTSLPHVRSVIHVTEETPNSDAKDVKVTRRWHLQVFCDRLKEAIDLSFTNAERSRVNAIGQYLDLGSIRCSCGVRPTSEGRAEVFRQLWGGALVTEAAPGPRPSGRPDFDHDPIALLASQILYMLDLETRAWASAQGFPLVELWRGVRRPFQWATFSALSTAASHIFTLGSAADSAKEREEGPTIHVEFIEELAQILPYCRNEVGKKQGQFTEGSVDIQSFAELLQRVTRRAEKSADIFRGFVDLGSGRGHAVLVAHALFPFRQCVGYEIDQEAMDAAKTAIRQYMQSGLVLSAKSSAHPLKLLEGSDFLHPANCSNWCSASVVFVNGVTWPSRMFAELGDLALKLKKGSLLLLVARRLPYDDLQVLRHFDVRGDACLLSFTDKKAVQVWIYQRR</sequence>
<evidence type="ECO:0000256" key="5">
    <source>
        <dbReference type="ARBA" id="ARBA00047770"/>
    </source>
</evidence>
<evidence type="ECO:0000313" key="7">
    <source>
        <dbReference type="EMBL" id="CAI4015726.1"/>
    </source>
</evidence>
<comment type="caution">
    <text evidence="7">The sequence shown here is derived from an EMBL/GenBank/DDBJ whole genome shotgun (WGS) entry which is preliminary data.</text>
</comment>
<accession>A0A9P1DT17</accession>